<evidence type="ECO:0000256" key="1">
    <source>
        <dbReference type="ARBA" id="ARBA00004442"/>
    </source>
</evidence>
<evidence type="ECO:0000313" key="11">
    <source>
        <dbReference type="Proteomes" id="UP000484885"/>
    </source>
</evidence>
<protein>
    <submittedName>
        <fullName evidence="10">TolC family protein</fullName>
    </submittedName>
</protein>
<keyword evidence="11" id="KW-1185">Reference proteome</keyword>
<reference evidence="10 11" key="1">
    <citation type="submission" date="2020-02" db="EMBL/GenBank/DDBJ databases">
        <authorList>
            <person name="Zhang X.-Y."/>
        </authorList>
    </citation>
    <scope>NUCLEOTIDE SEQUENCE [LARGE SCALE GENOMIC DNA]</scope>
    <source>
        <strain evidence="10 11">C33</strain>
    </source>
</reference>
<evidence type="ECO:0000256" key="2">
    <source>
        <dbReference type="ARBA" id="ARBA00007613"/>
    </source>
</evidence>
<evidence type="ECO:0000256" key="4">
    <source>
        <dbReference type="ARBA" id="ARBA00022452"/>
    </source>
</evidence>
<keyword evidence="5" id="KW-0812">Transmembrane</keyword>
<evidence type="ECO:0000313" key="10">
    <source>
        <dbReference type="EMBL" id="NDY95989.1"/>
    </source>
</evidence>
<dbReference type="PANTHER" id="PTHR30026">
    <property type="entry name" value="OUTER MEMBRANE PROTEIN TOLC"/>
    <property type="match status" value="1"/>
</dbReference>
<keyword evidence="9" id="KW-0732">Signal</keyword>
<dbReference type="InterPro" id="IPR051906">
    <property type="entry name" value="TolC-like"/>
</dbReference>
<dbReference type="PANTHER" id="PTHR30026:SF5">
    <property type="entry name" value="ABC-TYPE EFFLUX SYSTEM SECRETIN COMPONENT"/>
    <property type="match status" value="1"/>
</dbReference>
<dbReference type="Proteomes" id="UP000484885">
    <property type="component" value="Unassembled WGS sequence"/>
</dbReference>
<feature type="coiled-coil region" evidence="8">
    <location>
        <begin position="34"/>
        <end position="61"/>
    </location>
</feature>
<evidence type="ECO:0000256" key="3">
    <source>
        <dbReference type="ARBA" id="ARBA00022448"/>
    </source>
</evidence>
<comment type="subcellular location">
    <subcellularLocation>
        <location evidence="1">Cell outer membrane</location>
    </subcellularLocation>
</comment>
<name>A0A845VFI9_9GAMM</name>
<evidence type="ECO:0000256" key="9">
    <source>
        <dbReference type="SAM" id="SignalP"/>
    </source>
</evidence>
<organism evidence="10 11">
    <name type="scientific">Wenzhouxiangella limi</name>
    <dbReference type="NCBI Taxonomy" id="2707351"/>
    <lineage>
        <taxon>Bacteria</taxon>
        <taxon>Pseudomonadati</taxon>
        <taxon>Pseudomonadota</taxon>
        <taxon>Gammaproteobacteria</taxon>
        <taxon>Chromatiales</taxon>
        <taxon>Wenzhouxiangellaceae</taxon>
        <taxon>Wenzhouxiangella</taxon>
    </lineage>
</organism>
<dbReference type="InterPro" id="IPR003423">
    <property type="entry name" value="OMP_efflux"/>
</dbReference>
<evidence type="ECO:0000256" key="7">
    <source>
        <dbReference type="ARBA" id="ARBA00023237"/>
    </source>
</evidence>
<keyword evidence="8" id="KW-0175">Coiled coil</keyword>
<dbReference type="SUPFAM" id="SSF56954">
    <property type="entry name" value="Outer membrane efflux proteins (OEP)"/>
    <property type="match status" value="1"/>
</dbReference>
<dbReference type="RefSeq" id="WP_164211378.1">
    <property type="nucleotide sequence ID" value="NZ_JAAGSC010000041.1"/>
</dbReference>
<sequence>MLGKGLIAIALLVFMAGHSAAAEPLSFAAAMERLEADSHVLDAARRELAAARAEAEVARGRRLPSLALEGKATRLDEPLGLELSEYAPALGGLLPPGLVPDRLVIQERQFYNLSLEARLALYSGGRIAAGIAAGEAGAEAGQAALAATRAELHELLVQRYFGLSLADQAVSVRQATVDGLGRHLAHATRMEEEGLIARAERLRANVALAEAERDLQTAEESRSLAASALAALLAMSGQAQPTTPIPPPPAAPSPERFINEMRASSPTLAELRARKAQAEAAVRAERGSLLPTLGAFGRRELYTDDLTLLDPEWAVGLVARWTLFDGGQRRGRLDQAAARADRVTALLADAERQLEVRVRQRHQQLVTALARLDSFVATRDLAEESLRAQQRAFEEGLTSSLDVIDAELALSRVRLGELDARRQAWVALAGLLAAVDQTDQLVERVSEQLAASSPTLD</sequence>
<comment type="caution">
    <text evidence="10">The sequence shown here is derived from an EMBL/GenBank/DDBJ whole genome shotgun (WGS) entry which is preliminary data.</text>
</comment>
<dbReference type="GO" id="GO:1990281">
    <property type="term" value="C:efflux pump complex"/>
    <property type="evidence" value="ECO:0007669"/>
    <property type="project" value="TreeGrafter"/>
</dbReference>
<feature type="chain" id="PRO_5032647847" evidence="9">
    <location>
        <begin position="22"/>
        <end position="457"/>
    </location>
</feature>
<dbReference type="GO" id="GO:0015288">
    <property type="term" value="F:porin activity"/>
    <property type="evidence" value="ECO:0007669"/>
    <property type="project" value="TreeGrafter"/>
</dbReference>
<gene>
    <name evidence="10" type="ORF">G3I74_09625</name>
</gene>
<evidence type="ECO:0000256" key="6">
    <source>
        <dbReference type="ARBA" id="ARBA00023136"/>
    </source>
</evidence>
<comment type="similarity">
    <text evidence="2">Belongs to the outer membrane factor (OMF) (TC 1.B.17) family.</text>
</comment>
<proteinExistence type="inferred from homology"/>
<dbReference type="GO" id="GO:0015562">
    <property type="term" value="F:efflux transmembrane transporter activity"/>
    <property type="evidence" value="ECO:0007669"/>
    <property type="project" value="InterPro"/>
</dbReference>
<accession>A0A845VFI9</accession>
<dbReference type="GO" id="GO:0009279">
    <property type="term" value="C:cell outer membrane"/>
    <property type="evidence" value="ECO:0007669"/>
    <property type="project" value="UniProtKB-SubCell"/>
</dbReference>
<keyword evidence="3" id="KW-0813">Transport</keyword>
<dbReference type="Gene3D" id="1.20.1600.10">
    <property type="entry name" value="Outer membrane efflux proteins (OEP)"/>
    <property type="match status" value="1"/>
</dbReference>
<keyword evidence="6" id="KW-0472">Membrane</keyword>
<feature type="signal peptide" evidence="9">
    <location>
        <begin position="1"/>
        <end position="21"/>
    </location>
</feature>
<evidence type="ECO:0000256" key="5">
    <source>
        <dbReference type="ARBA" id="ARBA00022692"/>
    </source>
</evidence>
<feature type="coiled-coil region" evidence="8">
    <location>
        <begin position="192"/>
        <end position="228"/>
    </location>
</feature>
<evidence type="ECO:0000256" key="8">
    <source>
        <dbReference type="SAM" id="Coils"/>
    </source>
</evidence>
<dbReference type="AlphaFoldDB" id="A0A845VFI9"/>
<dbReference type="EMBL" id="JAAGSC010000041">
    <property type="protein sequence ID" value="NDY95989.1"/>
    <property type="molecule type" value="Genomic_DNA"/>
</dbReference>
<keyword evidence="4" id="KW-1134">Transmembrane beta strand</keyword>
<dbReference type="Pfam" id="PF02321">
    <property type="entry name" value="OEP"/>
    <property type="match status" value="2"/>
</dbReference>
<keyword evidence="7" id="KW-0998">Cell outer membrane</keyword>